<reference evidence="1 3" key="1">
    <citation type="journal article" date="2015" name="Int. J. Syst. Evol. Microbiol.">
        <title>Bacillus glycinifermentans sp. nov., isolated from fermented soybean paste.</title>
        <authorList>
            <person name="Kim S.J."/>
            <person name="Dunlap C.A."/>
            <person name="Kwon S.W."/>
            <person name="Rooney A.P."/>
        </authorList>
    </citation>
    <scope>NUCLEOTIDE SEQUENCE [LARGE SCALE GENOMIC DNA]</scope>
    <source>
        <strain evidence="1 3">GO-13</strain>
    </source>
</reference>
<evidence type="ECO:0000313" key="1">
    <source>
        <dbReference type="EMBL" id="KRT87059.1"/>
    </source>
</evidence>
<comment type="caution">
    <text evidence="1">The sequence shown here is derived from an EMBL/GenBank/DDBJ whole genome shotgun (WGS) entry which is preliminary data.</text>
</comment>
<dbReference type="EMBL" id="LECW02000082">
    <property type="protein sequence ID" value="KRT87059.1"/>
    <property type="molecule type" value="Genomic_DNA"/>
</dbReference>
<evidence type="ECO:0008006" key="5">
    <source>
        <dbReference type="Google" id="ProtNLM"/>
    </source>
</evidence>
<evidence type="ECO:0000313" key="2">
    <source>
        <dbReference type="EMBL" id="MEC0487110.1"/>
    </source>
</evidence>
<accession>A0A0T6BI79</accession>
<dbReference type="Proteomes" id="UP000036168">
    <property type="component" value="Unassembled WGS sequence"/>
</dbReference>
<dbReference type="SUPFAM" id="SSF47729">
    <property type="entry name" value="IHF-like DNA-binding proteins"/>
    <property type="match status" value="1"/>
</dbReference>
<proteinExistence type="predicted"/>
<sequence>MTRTAPIKNQRFITTEELIEAIAIRASIAKQKSVKEEEVELIVKSLKHVMKDFLSKGYGVRLPGVADVFPRQLKTGNYSFVARPSTKLTAPTTAILKESIPKEVEVE</sequence>
<dbReference type="InterPro" id="IPR010992">
    <property type="entry name" value="IHF-like_DNA-bd_dom_sf"/>
</dbReference>
<keyword evidence="4" id="KW-1185">Reference proteome</keyword>
<evidence type="ECO:0000313" key="3">
    <source>
        <dbReference type="Proteomes" id="UP000036168"/>
    </source>
</evidence>
<organism evidence="1 3">
    <name type="scientific">Bacillus glycinifermentans</name>
    <dbReference type="NCBI Taxonomy" id="1664069"/>
    <lineage>
        <taxon>Bacteria</taxon>
        <taxon>Bacillati</taxon>
        <taxon>Bacillota</taxon>
        <taxon>Bacilli</taxon>
        <taxon>Bacillales</taxon>
        <taxon>Bacillaceae</taxon>
        <taxon>Bacillus</taxon>
    </lineage>
</organism>
<reference evidence="2 4" key="3">
    <citation type="submission" date="2023-03" db="EMBL/GenBank/DDBJ databases">
        <title>Agriculturally important microbes genome sequencing.</title>
        <authorList>
            <person name="Dunlap C."/>
        </authorList>
    </citation>
    <scope>NUCLEOTIDE SEQUENCE [LARGE SCALE GENOMIC DNA]</scope>
    <source>
        <strain evidence="2 4">CBP-3203</strain>
    </source>
</reference>
<protein>
    <recommendedName>
        <fullName evidence="5">DNA-binding protein</fullName>
    </recommendedName>
</protein>
<dbReference type="AlphaFoldDB" id="A0A0T6BI79"/>
<evidence type="ECO:0000313" key="4">
    <source>
        <dbReference type="Proteomes" id="UP001341297"/>
    </source>
</evidence>
<reference evidence="1" key="2">
    <citation type="submission" date="2015-10" db="EMBL/GenBank/DDBJ databases">
        <authorList>
            <person name="Gilbert D.G."/>
        </authorList>
    </citation>
    <scope>NUCLEOTIDE SEQUENCE</scope>
    <source>
        <strain evidence="1">GO-13</strain>
    </source>
</reference>
<dbReference type="RefSeq" id="WP_048354160.1">
    <property type="nucleotide sequence ID" value="NZ_JARRTL010000027.1"/>
</dbReference>
<dbReference type="Proteomes" id="UP001341297">
    <property type="component" value="Unassembled WGS sequence"/>
</dbReference>
<gene>
    <name evidence="1" type="ORF">AB447_208820</name>
    <name evidence="2" type="ORF">P8828_20360</name>
</gene>
<dbReference type="GO" id="GO:0003677">
    <property type="term" value="F:DNA binding"/>
    <property type="evidence" value="ECO:0007669"/>
    <property type="project" value="InterPro"/>
</dbReference>
<name>A0A0T6BI79_9BACI</name>
<dbReference type="EMBL" id="JARRTL010000027">
    <property type="protein sequence ID" value="MEC0487110.1"/>
    <property type="molecule type" value="Genomic_DNA"/>
</dbReference>